<keyword evidence="4" id="KW-1003">Cell membrane</keyword>
<feature type="transmembrane region" description="Helical" evidence="9">
    <location>
        <begin position="40"/>
        <end position="65"/>
    </location>
</feature>
<dbReference type="InterPro" id="IPR004754">
    <property type="entry name" value="Amino_acid_antiprt"/>
</dbReference>
<protein>
    <submittedName>
        <fullName evidence="11">Arginine:ornithine antiporter</fullName>
    </submittedName>
</protein>
<evidence type="ECO:0000256" key="4">
    <source>
        <dbReference type="ARBA" id="ARBA00022475"/>
    </source>
</evidence>
<comment type="similarity">
    <text evidence="2">Belongs to the amino acid-polyamine-organocation (APC) superfamily. Basic amino acid/polyamine antiporter (APA) (TC 2.A.3.2) family.</text>
</comment>
<evidence type="ECO:0000256" key="1">
    <source>
        <dbReference type="ARBA" id="ARBA00004651"/>
    </source>
</evidence>
<dbReference type="GO" id="GO:0005886">
    <property type="term" value="C:plasma membrane"/>
    <property type="evidence" value="ECO:0007669"/>
    <property type="project" value="UniProtKB-SubCell"/>
</dbReference>
<dbReference type="PANTHER" id="PTHR42770:SF4">
    <property type="entry name" value="ARGININE_ORNITHINE ANTIPORTER-RELATED"/>
    <property type="match status" value="1"/>
</dbReference>
<comment type="subcellular location">
    <subcellularLocation>
        <location evidence="1">Cell membrane</location>
        <topology evidence="1">Multi-pass membrane protein</topology>
    </subcellularLocation>
</comment>
<organism evidence="11 12">
    <name type="scientific">Lactobacillus taiwanensis</name>
    <dbReference type="NCBI Taxonomy" id="508451"/>
    <lineage>
        <taxon>Bacteria</taxon>
        <taxon>Bacillati</taxon>
        <taxon>Bacillota</taxon>
        <taxon>Bacilli</taxon>
        <taxon>Lactobacillales</taxon>
        <taxon>Lactobacillaceae</taxon>
        <taxon>Lactobacillus</taxon>
    </lineage>
</organism>
<comment type="caution">
    <text evidence="11">The sequence shown here is derived from an EMBL/GenBank/DDBJ whole genome shotgun (WGS) entry which is preliminary data.</text>
</comment>
<proteinExistence type="inferred from homology"/>
<keyword evidence="8 9" id="KW-0472">Membrane</keyword>
<feature type="transmembrane region" description="Helical" evidence="9">
    <location>
        <begin position="353"/>
        <end position="376"/>
    </location>
</feature>
<dbReference type="Proteomes" id="UP000216316">
    <property type="component" value="Unassembled WGS sequence"/>
</dbReference>
<feature type="transmembrane region" description="Helical" evidence="9">
    <location>
        <begin position="396"/>
        <end position="412"/>
    </location>
</feature>
<keyword evidence="3" id="KW-0813">Transport</keyword>
<dbReference type="RefSeq" id="WP_057719012.1">
    <property type="nucleotide sequence ID" value="NZ_CAJUTI010000010.1"/>
</dbReference>
<dbReference type="InterPro" id="IPR050367">
    <property type="entry name" value="APC_superfamily"/>
</dbReference>
<feature type="transmembrane region" description="Helical" evidence="9">
    <location>
        <begin position="275"/>
        <end position="299"/>
    </location>
</feature>
<dbReference type="InterPro" id="IPR002293">
    <property type="entry name" value="AA/rel_permease1"/>
</dbReference>
<evidence type="ECO:0000256" key="2">
    <source>
        <dbReference type="ARBA" id="ARBA00008220"/>
    </source>
</evidence>
<evidence type="ECO:0000256" key="3">
    <source>
        <dbReference type="ARBA" id="ARBA00022448"/>
    </source>
</evidence>
<evidence type="ECO:0000256" key="6">
    <source>
        <dbReference type="ARBA" id="ARBA00022970"/>
    </source>
</evidence>
<dbReference type="PIRSF" id="PIRSF006060">
    <property type="entry name" value="AA_transporter"/>
    <property type="match status" value="1"/>
</dbReference>
<reference evidence="10 13" key="2">
    <citation type="submission" date="2017-05" db="EMBL/GenBank/DDBJ databases">
        <authorList>
            <person name="Lin X.B."/>
            <person name="Stothard P."/>
            <person name="Tasseva G."/>
            <person name="Walter J."/>
        </authorList>
    </citation>
    <scope>NUCLEOTIDE SEQUENCE [LARGE SCALE GENOMIC DNA]</scope>
    <source>
        <strain evidence="10 13">609u</strain>
    </source>
</reference>
<dbReference type="EMBL" id="NGNX01000001">
    <property type="protein sequence ID" value="OYR93468.1"/>
    <property type="molecule type" value="Genomic_DNA"/>
</dbReference>
<dbReference type="Pfam" id="PF13520">
    <property type="entry name" value="AA_permease_2"/>
    <property type="match status" value="1"/>
</dbReference>
<feature type="transmembrane region" description="Helical" evidence="9">
    <location>
        <begin position="232"/>
        <end position="255"/>
    </location>
</feature>
<gene>
    <name evidence="10" type="ORF">CBF53_00355</name>
    <name evidence="11" type="ORF">CBF70_00360</name>
</gene>
<feature type="transmembrane region" description="Helical" evidence="9">
    <location>
        <begin position="9"/>
        <end position="28"/>
    </location>
</feature>
<dbReference type="NCBIfam" id="TIGR00905">
    <property type="entry name" value="2A0302"/>
    <property type="match status" value="1"/>
</dbReference>
<dbReference type="GO" id="GO:0006865">
    <property type="term" value="P:amino acid transport"/>
    <property type="evidence" value="ECO:0007669"/>
    <property type="project" value="UniProtKB-KW"/>
</dbReference>
<feature type="transmembrane region" description="Helical" evidence="9">
    <location>
        <begin position="159"/>
        <end position="179"/>
    </location>
</feature>
<dbReference type="AlphaFoldDB" id="A0A256LJ51"/>
<keyword evidence="13" id="KW-1185">Reference proteome</keyword>
<evidence type="ECO:0000313" key="13">
    <source>
        <dbReference type="Proteomes" id="UP000216316"/>
    </source>
</evidence>
<sequence>MTKSNSRKIGLFGLIAMVVGAMIGGGIFDIPQNMAASSSLGAVIIAWILTGIGMFGLAFTFKILAEERPDLNIGIYSYARAGFGKYVGFNSAWGYWIEAITGNVAYAVMLNDSFGRYFPVLLKHQWPTVIFGIVLIWIYNFLVLNGVKEASFLNNITVIIKFISLGIILICMLIFFRFPTFFWGFWGQGLHLGNFVSQIKAPMLVTLWCFIGIEGAVVISNHAKNPKDVGKATVMGYLISLIAYILISIVAYGIYHQPTLSKLTDPSTAYLMKNLLGPWFIDFVTISVIISVGGSWVAWTVMMAQLPYAAAKGHVLPKFFAHENKKKVPSVSLYISSVLMSLFMILVVTANNVYLACIDITGVIILPCYLLSSMYLWKIAQKREIFTNDSHKRNKSLFIGILSTIYCLWLLYAAGLNYLLISTIIYAVGIIFYYFARKEYDKKGTPLFNKWELALAIIICILAVISVYLLVTKKISL</sequence>
<dbReference type="EMBL" id="NGNV01000001">
    <property type="protein sequence ID" value="OYR89146.1"/>
    <property type="molecule type" value="Genomic_DNA"/>
</dbReference>
<feature type="transmembrane region" description="Helical" evidence="9">
    <location>
        <begin position="86"/>
        <end position="109"/>
    </location>
</feature>
<evidence type="ECO:0000256" key="5">
    <source>
        <dbReference type="ARBA" id="ARBA00022692"/>
    </source>
</evidence>
<keyword evidence="6" id="KW-0029">Amino-acid transport</keyword>
<feature type="transmembrane region" description="Helical" evidence="9">
    <location>
        <begin position="418"/>
        <end position="436"/>
    </location>
</feature>
<dbReference type="Gene3D" id="1.20.1740.10">
    <property type="entry name" value="Amino acid/polyamine transporter I"/>
    <property type="match status" value="1"/>
</dbReference>
<name>A0A256LJ51_9LACO</name>
<feature type="transmembrane region" description="Helical" evidence="9">
    <location>
        <begin position="199"/>
        <end position="220"/>
    </location>
</feature>
<reference evidence="11 12" key="1">
    <citation type="submission" date="2017-04" db="EMBL/GenBank/DDBJ databases">
        <authorList>
            <person name="Afonso C.L."/>
            <person name="Miller P.J."/>
            <person name="Scott M.A."/>
            <person name="Spackman E."/>
            <person name="Goraichik I."/>
            <person name="Dimitrov K.M."/>
            <person name="Suarez D.L."/>
            <person name="Swayne D.E."/>
        </authorList>
    </citation>
    <scope>NUCLEOTIDE SEQUENCE [LARGE SCALE GENOMIC DNA]</scope>
    <source>
        <strain evidence="11 12">609q</strain>
    </source>
</reference>
<keyword evidence="7 9" id="KW-1133">Transmembrane helix</keyword>
<dbReference type="GeneID" id="64333348"/>
<reference evidence="12 13" key="3">
    <citation type="submission" date="2017-09" db="EMBL/GenBank/DDBJ databases">
        <title>Tripartite evolution among Lactobacillus johnsonii, Lactobacillus taiwanensis, Lactobacillus reuteri and their rodent host.</title>
        <authorList>
            <person name="Wang T."/>
            <person name="Knowles S."/>
            <person name="Cheng C."/>
        </authorList>
    </citation>
    <scope>NUCLEOTIDE SEQUENCE [LARGE SCALE GENOMIC DNA]</scope>
    <source>
        <strain evidence="11 12">609q</strain>
        <strain evidence="10 13">609u</strain>
    </source>
</reference>
<evidence type="ECO:0000313" key="12">
    <source>
        <dbReference type="Proteomes" id="UP000215828"/>
    </source>
</evidence>
<dbReference type="PANTHER" id="PTHR42770">
    <property type="entry name" value="AMINO ACID TRANSPORTER-RELATED"/>
    <property type="match status" value="1"/>
</dbReference>
<evidence type="ECO:0000256" key="9">
    <source>
        <dbReference type="SAM" id="Phobius"/>
    </source>
</evidence>
<dbReference type="Proteomes" id="UP000215828">
    <property type="component" value="Unassembled WGS sequence"/>
</dbReference>
<feature type="transmembrane region" description="Helical" evidence="9">
    <location>
        <begin position="448"/>
        <end position="471"/>
    </location>
</feature>
<feature type="transmembrane region" description="Helical" evidence="9">
    <location>
        <begin position="328"/>
        <end position="347"/>
    </location>
</feature>
<dbReference type="GO" id="GO:0022857">
    <property type="term" value="F:transmembrane transporter activity"/>
    <property type="evidence" value="ECO:0007669"/>
    <property type="project" value="InterPro"/>
</dbReference>
<keyword evidence="5 9" id="KW-0812">Transmembrane</keyword>
<evidence type="ECO:0000256" key="7">
    <source>
        <dbReference type="ARBA" id="ARBA00022989"/>
    </source>
</evidence>
<accession>A0A256LJ51</accession>
<evidence type="ECO:0000256" key="8">
    <source>
        <dbReference type="ARBA" id="ARBA00023136"/>
    </source>
</evidence>
<feature type="transmembrane region" description="Helical" evidence="9">
    <location>
        <begin position="129"/>
        <end position="147"/>
    </location>
</feature>
<evidence type="ECO:0000313" key="10">
    <source>
        <dbReference type="EMBL" id="OYR89146.1"/>
    </source>
</evidence>
<evidence type="ECO:0000313" key="11">
    <source>
        <dbReference type="EMBL" id="OYR93468.1"/>
    </source>
</evidence>